<reference evidence="1" key="1">
    <citation type="submission" date="2014-11" db="EMBL/GenBank/DDBJ databases">
        <authorList>
            <person name="Amaro Gonzalez C."/>
        </authorList>
    </citation>
    <scope>NUCLEOTIDE SEQUENCE</scope>
</reference>
<dbReference type="EMBL" id="GBXM01088449">
    <property type="protein sequence ID" value="JAH20128.1"/>
    <property type="molecule type" value="Transcribed_RNA"/>
</dbReference>
<protein>
    <submittedName>
        <fullName evidence="1">Uncharacterized protein</fullName>
    </submittedName>
</protein>
<proteinExistence type="predicted"/>
<sequence length="36" mass="4021">MCLIMTFLAVVPKGSSFRHTKQRLLVLSRPPHTVGV</sequence>
<name>A0A0E9QVI0_ANGAN</name>
<evidence type="ECO:0000313" key="1">
    <source>
        <dbReference type="EMBL" id="JAH20128.1"/>
    </source>
</evidence>
<dbReference type="AlphaFoldDB" id="A0A0E9QVI0"/>
<accession>A0A0E9QVI0</accession>
<organism evidence="1">
    <name type="scientific">Anguilla anguilla</name>
    <name type="common">European freshwater eel</name>
    <name type="synonym">Muraena anguilla</name>
    <dbReference type="NCBI Taxonomy" id="7936"/>
    <lineage>
        <taxon>Eukaryota</taxon>
        <taxon>Metazoa</taxon>
        <taxon>Chordata</taxon>
        <taxon>Craniata</taxon>
        <taxon>Vertebrata</taxon>
        <taxon>Euteleostomi</taxon>
        <taxon>Actinopterygii</taxon>
        <taxon>Neopterygii</taxon>
        <taxon>Teleostei</taxon>
        <taxon>Anguilliformes</taxon>
        <taxon>Anguillidae</taxon>
        <taxon>Anguilla</taxon>
    </lineage>
</organism>
<reference evidence="1" key="2">
    <citation type="journal article" date="2015" name="Fish Shellfish Immunol.">
        <title>Early steps in the European eel (Anguilla anguilla)-Vibrio vulnificus interaction in the gills: Role of the RtxA13 toxin.</title>
        <authorList>
            <person name="Callol A."/>
            <person name="Pajuelo D."/>
            <person name="Ebbesson L."/>
            <person name="Teles M."/>
            <person name="MacKenzie S."/>
            <person name="Amaro C."/>
        </authorList>
    </citation>
    <scope>NUCLEOTIDE SEQUENCE</scope>
</reference>